<evidence type="ECO:0000313" key="3">
    <source>
        <dbReference type="Proteomes" id="UP000003240"/>
    </source>
</evidence>
<dbReference type="Gene3D" id="2.60.120.40">
    <property type="match status" value="1"/>
</dbReference>
<keyword evidence="2" id="KW-0176">Collagen</keyword>
<dbReference type="EMBL" id="AFGF01000007">
    <property type="protein sequence ID" value="EGO65902.1"/>
    <property type="molecule type" value="Genomic_DNA"/>
</dbReference>
<feature type="region of interest" description="Disordered" evidence="1">
    <location>
        <begin position="1"/>
        <end position="27"/>
    </location>
</feature>
<organism evidence="2 3">
    <name type="scientific">Acetonema longum DSM 6540</name>
    <dbReference type="NCBI Taxonomy" id="1009370"/>
    <lineage>
        <taxon>Bacteria</taxon>
        <taxon>Bacillati</taxon>
        <taxon>Bacillota</taxon>
        <taxon>Negativicutes</taxon>
        <taxon>Acetonemataceae</taxon>
        <taxon>Acetonema</taxon>
    </lineage>
</organism>
<comment type="caution">
    <text evidence="2">The sequence shown here is derived from an EMBL/GenBank/DDBJ whole genome shotgun (WGS) entry which is preliminary data.</text>
</comment>
<protein>
    <submittedName>
        <fullName evidence="2">Collagen</fullName>
    </submittedName>
</protein>
<dbReference type="Proteomes" id="UP000003240">
    <property type="component" value="Unassembled WGS sequence"/>
</dbReference>
<dbReference type="RefSeq" id="WP_004573062.1">
    <property type="nucleotide sequence ID" value="NZ_AFGF01000007.1"/>
</dbReference>
<dbReference type="AlphaFoldDB" id="F7NDP0"/>
<dbReference type="SUPFAM" id="SSF49842">
    <property type="entry name" value="TNF-like"/>
    <property type="match status" value="1"/>
</dbReference>
<keyword evidence="3" id="KW-1185">Reference proteome</keyword>
<name>F7NDP0_9FIRM</name>
<evidence type="ECO:0000256" key="1">
    <source>
        <dbReference type="SAM" id="MobiDB-lite"/>
    </source>
</evidence>
<proteinExistence type="predicted"/>
<feature type="non-terminal residue" evidence="2">
    <location>
        <position position="1"/>
    </location>
</feature>
<dbReference type="InterPro" id="IPR008983">
    <property type="entry name" value="Tumour_necrosis_fac-like_dom"/>
</dbReference>
<dbReference type="eggNOG" id="COG5164">
    <property type="taxonomic scope" value="Bacteria"/>
</dbReference>
<gene>
    <name evidence="2" type="ORF">ALO_00735</name>
</gene>
<accession>F7NDP0</accession>
<evidence type="ECO:0000313" key="2">
    <source>
        <dbReference type="EMBL" id="EGO65902.1"/>
    </source>
</evidence>
<dbReference type="STRING" id="1009370.ALO_00735"/>
<reference evidence="2 3" key="1">
    <citation type="journal article" date="2011" name="EMBO J.">
        <title>Structural diversity of bacterial flagellar motors.</title>
        <authorList>
            <person name="Chen S."/>
            <person name="Beeby M."/>
            <person name="Murphy G.E."/>
            <person name="Leadbetter J.R."/>
            <person name="Hendrixson D.R."/>
            <person name="Briegel A."/>
            <person name="Li Z."/>
            <person name="Shi J."/>
            <person name="Tocheva E.I."/>
            <person name="Muller A."/>
            <person name="Dobro M.J."/>
            <person name="Jensen G.J."/>
        </authorList>
    </citation>
    <scope>NUCLEOTIDE SEQUENCE [LARGE SCALE GENOMIC DNA]</scope>
    <source>
        <strain evidence="2 3">DSM 6540</strain>
    </source>
</reference>
<sequence length="172" mass="16744">GATGATGATGDAGATGATGATGDTGATGATGAPAELLGLQVQLQESSAGTVADGANVLFDTVMNAPATNITYDAVTGTFTINDPGNYYISWWVNTDGAEAETSVSLGIQVGGGGPTILSSSPAPIVTLQLNGSALITVTTVPTTFSLFNNSGAAVSYGISPTQANLTIVELA</sequence>